<dbReference type="PANTHER" id="PTHR12815">
    <property type="entry name" value="SORTING AND ASSEMBLY MACHINERY SAMM50 PROTEIN FAMILY MEMBER"/>
    <property type="match status" value="1"/>
</dbReference>
<evidence type="ECO:0000256" key="2">
    <source>
        <dbReference type="ARBA" id="ARBA00022692"/>
    </source>
</evidence>
<keyword evidence="2" id="KW-0812">Transmembrane</keyword>
<dbReference type="Pfam" id="PF01103">
    <property type="entry name" value="Omp85"/>
    <property type="match status" value="1"/>
</dbReference>
<evidence type="ECO:0000313" key="8">
    <source>
        <dbReference type="EMBL" id="TCN65703.1"/>
    </source>
</evidence>
<evidence type="ECO:0000256" key="3">
    <source>
        <dbReference type="ARBA" id="ARBA00022729"/>
    </source>
</evidence>
<dbReference type="AlphaFoldDB" id="A0A4R2EBH9"/>
<evidence type="ECO:0000313" key="9">
    <source>
        <dbReference type="Proteomes" id="UP000294830"/>
    </source>
</evidence>
<organism evidence="8 9">
    <name type="scientific">Acetobacteroides hydrogenigenes</name>
    <dbReference type="NCBI Taxonomy" id="979970"/>
    <lineage>
        <taxon>Bacteria</taxon>
        <taxon>Pseudomonadati</taxon>
        <taxon>Bacteroidota</taxon>
        <taxon>Bacteroidia</taxon>
        <taxon>Bacteroidales</taxon>
        <taxon>Rikenellaceae</taxon>
        <taxon>Acetobacteroides</taxon>
    </lineage>
</organism>
<name>A0A4R2EBH9_9BACT</name>
<comment type="caution">
    <text evidence="8">The sequence shown here is derived from an EMBL/GenBank/DDBJ whole genome shotgun (WGS) entry which is preliminary data.</text>
</comment>
<evidence type="ECO:0000256" key="5">
    <source>
        <dbReference type="ARBA" id="ARBA00023237"/>
    </source>
</evidence>
<feature type="domain" description="POTRA" evidence="7">
    <location>
        <begin position="141"/>
        <end position="224"/>
    </location>
</feature>
<feature type="domain" description="Bacterial surface antigen (D15)" evidence="6">
    <location>
        <begin position="598"/>
        <end position="761"/>
    </location>
</feature>
<dbReference type="InterPro" id="IPR010827">
    <property type="entry name" value="BamA/TamA_POTRA"/>
</dbReference>
<dbReference type="InterPro" id="IPR039910">
    <property type="entry name" value="D15-like"/>
</dbReference>
<keyword evidence="5" id="KW-0998">Cell outer membrane</keyword>
<comment type="subcellular location">
    <subcellularLocation>
        <location evidence="1">Membrane</location>
    </subcellularLocation>
</comment>
<dbReference type="EMBL" id="SLWB01000010">
    <property type="protein sequence ID" value="TCN65703.1"/>
    <property type="molecule type" value="Genomic_DNA"/>
</dbReference>
<dbReference type="GO" id="GO:0019867">
    <property type="term" value="C:outer membrane"/>
    <property type="evidence" value="ECO:0007669"/>
    <property type="project" value="InterPro"/>
</dbReference>
<reference evidence="8 9" key="1">
    <citation type="submission" date="2019-03" db="EMBL/GenBank/DDBJ databases">
        <title>Genomic Encyclopedia of Archaeal and Bacterial Type Strains, Phase II (KMG-II): from individual species to whole genera.</title>
        <authorList>
            <person name="Goeker M."/>
        </authorList>
    </citation>
    <scope>NUCLEOTIDE SEQUENCE [LARGE SCALE GENOMIC DNA]</scope>
    <source>
        <strain evidence="8 9">RL-C</strain>
    </source>
</reference>
<evidence type="ECO:0000256" key="4">
    <source>
        <dbReference type="ARBA" id="ARBA00023136"/>
    </source>
</evidence>
<evidence type="ECO:0000259" key="6">
    <source>
        <dbReference type="Pfam" id="PF01103"/>
    </source>
</evidence>
<keyword evidence="4" id="KW-0472">Membrane</keyword>
<evidence type="ECO:0000259" key="7">
    <source>
        <dbReference type="Pfam" id="PF07244"/>
    </source>
</evidence>
<keyword evidence="3" id="KW-0732">Signal</keyword>
<gene>
    <name evidence="8" type="ORF">CLV25_11093</name>
</gene>
<dbReference type="Proteomes" id="UP000294830">
    <property type="component" value="Unassembled WGS sequence"/>
</dbReference>
<dbReference type="Pfam" id="PF07244">
    <property type="entry name" value="POTRA"/>
    <property type="match status" value="1"/>
</dbReference>
<dbReference type="PANTHER" id="PTHR12815:SF47">
    <property type="entry name" value="TRANSLOCATION AND ASSEMBLY MODULE SUBUNIT TAMA"/>
    <property type="match status" value="1"/>
</dbReference>
<keyword evidence="9" id="KW-1185">Reference proteome</keyword>
<proteinExistence type="predicted"/>
<dbReference type="InterPro" id="IPR000184">
    <property type="entry name" value="Bac_surfAg_D15"/>
</dbReference>
<dbReference type="Gene3D" id="2.40.160.50">
    <property type="entry name" value="membrane protein fhac: a member of the omp85/tpsb transporter family"/>
    <property type="match status" value="1"/>
</dbReference>
<evidence type="ECO:0000256" key="1">
    <source>
        <dbReference type="ARBA" id="ARBA00004370"/>
    </source>
</evidence>
<accession>A0A4R2EBH9</accession>
<protein>
    <submittedName>
        <fullName evidence="8">Outer membrane protein assembly factor BamA</fullName>
    </submittedName>
</protein>
<sequence>MCTLILGGCSQTKFVPKGAYLLTDIDLKADNKKVSKSALTGIVQQQPVKRILGIPAELWIYNLSDSTGKTRFKRWINKTFQKIGEPPVIFDSSLYASSLVGINQYLISKGYYNAVVSDTLTYQKNKYVKAKIRIKTNAPYRLSDYIITGSDSTLVQRVKSNSSFSLLKQGMIFDSDILEKERERIASSLRNEGYFFFNKSHIVYEADSSVGQKRVSLNLIVKNGLVYNADSGSVEEKKHEKFIIKEINVYTNYEPTEALVDKDYLGKFSSYTYSGLNIKYLNKRNVTSELINGAVQIKPNELYDNSKVNATYDNFSGLRMFRTVNIQFKELAKDSILSSSAGTTSAISAVNFVATKELACNIFLTPMLLQSYKVEGELYMSSEIWGVAGSLGYSHLNLLKGGELLNLSFNGSIDFLKGNREEDVINKVDKSTEYGVLSSIYIPRFLLPFNLQKRLILQSPKTQFTGGYNYQSRPYYTRSLVNFGFGYSWITKKKLEISYTPINLSIIKMSNDDELKENLKTKPLLYAAFSDHFISSGVLSVVYNTQRINSQDSYYYSILNLELGGNLVSLFNPLLKRVKSDADASVSSSIWGMPYAQFIGTDYTLVYNQRLDSKNRMVFRFQVGASFPYGNSAALPYEKYYFVGGANSMRGWQVRMLGPGAISDSEDDLDVIKGQRALGDFKLEGNLEYRYKLFWSFEGALFLDAGNVWFLPRDHMASKATFKVDTFLSQIAANTGLGLRLNLGYLIARFDVGMRMIDPSKPYGSRFLLNQIPTSDYFSYHIGIGYPF</sequence>